<feature type="domain" description="DUF6593" evidence="1">
    <location>
        <begin position="15"/>
        <end position="181"/>
    </location>
</feature>
<reference evidence="2 3" key="1">
    <citation type="journal article" date="2012" name="BMC Genomics">
        <title>Comparative genomics of the white-rot fungi, Phanerochaete carnosa and P. chrysosporium, to elucidate the genetic basis of the distinct wood types they colonize.</title>
        <authorList>
            <person name="Suzuki H."/>
            <person name="MacDonald J."/>
            <person name="Syed K."/>
            <person name="Salamov A."/>
            <person name="Hori C."/>
            <person name="Aerts A."/>
            <person name="Henrissat B."/>
            <person name="Wiebenga A."/>
            <person name="vanKuyk P.A."/>
            <person name="Barry K."/>
            <person name="Lindquist E."/>
            <person name="LaButti K."/>
            <person name="Lapidus A."/>
            <person name="Lucas S."/>
            <person name="Coutinho P."/>
            <person name="Gong Y."/>
            <person name="Samejima M."/>
            <person name="Mahadevan R."/>
            <person name="Abou-Zaid M."/>
            <person name="de Vries R.P."/>
            <person name="Igarashi K."/>
            <person name="Yadav J.S."/>
            <person name="Grigoriev I.V."/>
            <person name="Master E.R."/>
        </authorList>
    </citation>
    <scope>NUCLEOTIDE SEQUENCE [LARGE SCALE GENOMIC DNA]</scope>
    <source>
        <strain evidence="2 3">HHB-10118-sp</strain>
    </source>
</reference>
<dbReference type="EMBL" id="JH930470">
    <property type="protein sequence ID" value="EKM58086.1"/>
    <property type="molecule type" value="Genomic_DNA"/>
</dbReference>
<keyword evidence="3" id="KW-1185">Reference proteome</keyword>
<dbReference type="Proteomes" id="UP000008370">
    <property type="component" value="Unassembled WGS sequence"/>
</dbReference>
<dbReference type="KEGG" id="pco:PHACADRAFT_252089"/>
<evidence type="ECO:0000313" key="3">
    <source>
        <dbReference type="Proteomes" id="UP000008370"/>
    </source>
</evidence>
<dbReference type="InParanoid" id="K5V5W6"/>
<dbReference type="RefSeq" id="XP_007393412.1">
    <property type="nucleotide sequence ID" value="XM_007393350.1"/>
</dbReference>
<accession>K5V5W6</accession>
<dbReference type="HOGENOM" id="CLU_084280_0_0_1"/>
<name>K5V5W6_PHACS</name>
<sequence length="205" mass="22686">MASLEEITTLTFTPDNPCNTTITSSSGKVIYRVTTDASVKDPVTQVYDASDEVIASLEWRNVHSDRVILWGHDPVAFSDWVKKNHMPFMDEVSFKDDQGRKYKWKGTGGTGRYLELHSADDNFKTVIARYTKSYRKPAPSDSGDGGTGVIRTPGELRLIPRAKEVQDLVVETLLFQEKQRRLQQGGLGEGAMVGLMVGDAFGGIV</sequence>
<protein>
    <recommendedName>
        <fullName evidence="1">DUF6593 domain-containing protein</fullName>
    </recommendedName>
</protein>
<dbReference type="GeneID" id="18915402"/>
<dbReference type="OrthoDB" id="3256331at2759"/>
<evidence type="ECO:0000259" key="1">
    <source>
        <dbReference type="Pfam" id="PF20236"/>
    </source>
</evidence>
<gene>
    <name evidence="2" type="ORF">PHACADRAFT_252089</name>
</gene>
<dbReference type="Pfam" id="PF20236">
    <property type="entry name" value="DUF6593"/>
    <property type="match status" value="1"/>
</dbReference>
<organism evidence="2 3">
    <name type="scientific">Phanerochaete carnosa (strain HHB-10118-sp)</name>
    <name type="common">White-rot fungus</name>
    <name type="synonym">Peniophora carnosa</name>
    <dbReference type="NCBI Taxonomy" id="650164"/>
    <lineage>
        <taxon>Eukaryota</taxon>
        <taxon>Fungi</taxon>
        <taxon>Dikarya</taxon>
        <taxon>Basidiomycota</taxon>
        <taxon>Agaricomycotina</taxon>
        <taxon>Agaricomycetes</taxon>
        <taxon>Polyporales</taxon>
        <taxon>Phanerochaetaceae</taxon>
        <taxon>Phanerochaete</taxon>
    </lineage>
</organism>
<proteinExistence type="predicted"/>
<evidence type="ECO:0000313" key="2">
    <source>
        <dbReference type="EMBL" id="EKM58086.1"/>
    </source>
</evidence>
<dbReference type="AlphaFoldDB" id="K5V5W6"/>
<dbReference type="InterPro" id="IPR046528">
    <property type="entry name" value="DUF6593"/>
</dbReference>